<organism evidence="1 2">
    <name type="scientific">Aspergillus novofumigatus (strain IBT 16806)</name>
    <dbReference type="NCBI Taxonomy" id="1392255"/>
    <lineage>
        <taxon>Eukaryota</taxon>
        <taxon>Fungi</taxon>
        <taxon>Dikarya</taxon>
        <taxon>Ascomycota</taxon>
        <taxon>Pezizomycotina</taxon>
        <taxon>Eurotiomycetes</taxon>
        <taxon>Eurotiomycetidae</taxon>
        <taxon>Eurotiales</taxon>
        <taxon>Aspergillaceae</taxon>
        <taxon>Aspergillus</taxon>
        <taxon>Aspergillus subgen. Fumigati</taxon>
    </lineage>
</organism>
<keyword evidence="2" id="KW-1185">Reference proteome</keyword>
<reference evidence="2" key="1">
    <citation type="journal article" date="2018" name="Proc. Natl. Acad. Sci. U.S.A.">
        <title>Linking secondary metabolites to gene clusters through genome sequencing of six diverse Aspergillus species.</title>
        <authorList>
            <person name="Kaerboelling I."/>
            <person name="Vesth T.C."/>
            <person name="Frisvad J.C."/>
            <person name="Nybo J.L."/>
            <person name="Theobald S."/>
            <person name="Kuo A."/>
            <person name="Bowyer P."/>
            <person name="Matsuda Y."/>
            <person name="Mondo S."/>
            <person name="Lyhne E.K."/>
            <person name="Kogle M.E."/>
            <person name="Clum A."/>
            <person name="Lipzen A."/>
            <person name="Salamov A."/>
            <person name="Ngan C.Y."/>
            <person name="Daum C."/>
            <person name="Chiniquy J."/>
            <person name="Barry K."/>
            <person name="LaButti K."/>
            <person name="Haridas S."/>
            <person name="Simmons B.A."/>
            <person name="Magnuson J.K."/>
            <person name="Mortensen U.H."/>
            <person name="Larsen T.O."/>
            <person name="Grigoriev I.V."/>
            <person name="Baker S.E."/>
            <person name="Andersen M.R."/>
        </authorList>
    </citation>
    <scope>NUCLEOTIDE SEQUENCE [LARGE SCALE GENOMIC DNA]</scope>
    <source>
        <strain evidence="2">IBT 16806</strain>
    </source>
</reference>
<dbReference type="VEuPathDB" id="FungiDB:P174DRAFT_114193"/>
<evidence type="ECO:0000313" key="1">
    <source>
        <dbReference type="EMBL" id="PKX97626.1"/>
    </source>
</evidence>
<dbReference type="GeneID" id="36528367"/>
<name>A0A2I1CJ19_ASPN1</name>
<protein>
    <submittedName>
        <fullName evidence="1">Uncharacterized protein</fullName>
    </submittedName>
</protein>
<dbReference type="Proteomes" id="UP000234474">
    <property type="component" value="Unassembled WGS sequence"/>
</dbReference>
<sequence length="152" mass="17209">MALIWSSSACNYAFRLLRLCSEGNQDFDASILRSINHCDATDGRSASWLKLHYLAQKPECRRSGQRNIFDLWRLFCQELAWFSLRLLPIPGLGEDLSDQFTWTDKLAGAPPVLVRFVCKGISLISAPKDLWITPLAFHEECSCDPVMVSKIS</sequence>
<comment type="caution">
    <text evidence="1">The sequence shown here is derived from an EMBL/GenBank/DDBJ whole genome shotgun (WGS) entry which is preliminary data.</text>
</comment>
<accession>A0A2I1CJ19</accession>
<proteinExistence type="predicted"/>
<dbReference type="EMBL" id="MSZS01000002">
    <property type="protein sequence ID" value="PKX97626.1"/>
    <property type="molecule type" value="Genomic_DNA"/>
</dbReference>
<evidence type="ECO:0000313" key="2">
    <source>
        <dbReference type="Proteomes" id="UP000234474"/>
    </source>
</evidence>
<gene>
    <name evidence="1" type="ORF">P174DRAFT_114193</name>
</gene>
<dbReference type="RefSeq" id="XP_024686221.1">
    <property type="nucleotide sequence ID" value="XM_024821041.1"/>
</dbReference>
<dbReference type="AlphaFoldDB" id="A0A2I1CJ19"/>